<feature type="region of interest" description="Disordered" evidence="12">
    <location>
        <begin position="1"/>
        <end position="64"/>
    </location>
</feature>
<dbReference type="GO" id="GO:0000981">
    <property type="term" value="F:DNA-binding transcription factor activity, RNA polymerase II-specific"/>
    <property type="evidence" value="ECO:0007669"/>
    <property type="project" value="TreeGrafter"/>
</dbReference>
<evidence type="ECO:0000313" key="14">
    <source>
        <dbReference type="Ensembl" id="ENSSFOP00015067582.1"/>
    </source>
</evidence>
<reference evidence="14" key="2">
    <citation type="submission" date="2025-08" db="UniProtKB">
        <authorList>
            <consortium name="Ensembl"/>
        </authorList>
    </citation>
    <scope>IDENTIFICATION</scope>
</reference>
<feature type="domain" description="C2H2-type" evidence="13">
    <location>
        <begin position="1926"/>
        <end position="1953"/>
    </location>
</feature>
<evidence type="ECO:0000259" key="13">
    <source>
        <dbReference type="PROSITE" id="PS50157"/>
    </source>
</evidence>
<dbReference type="Proteomes" id="UP000694397">
    <property type="component" value="Chromosome 18"/>
</dbReference>
<dbReference type="PANTHER" id="PTHR24384:SF189">
    <property type="entry name" value="C2H2-TYPE DOMAIN-CONTAINING PROTEIN-RELATED"/>
    <property type="match status" value="1"/>
</dbReference>
<comment type="subcellular location">
    <subcellularLocation>
        <location evidence="1">Nucleus</location>
    </subcellularLocation>
</comment>
<dbReference type="FunFam" id="3.30.160.60:FF:000557">
    <property type="entry name" value="zinc finger and SCAN domain-containing protein 29"/>
    <property type="match status" value="1"/>
</dbReference>
<evidence type="ECO:0000256" key="11">
    <source>
        <dbReference type="PROSITE-ProRule" id="PRU00042"/>
    </source>
</evidence>
<dbReference type="InterPro" id="IPR017956">
    <property type="entry name" value="AT_hook_DNA-bd_motif"/>
</dbReference>
<evidence type="ECO:0000256" key="9">
    <source>
        <dbReference type="ARBA" id="ARBA00023163"/>
    </source>
</evidence>
<feature type="region of interest" description="Disordered" evidence="12">
    <location>
        <begin position="990"/>
        <end position="1023"/>
    </location>
</feature>
<dbReference type="FunFam" id="3.30.160.60:FF:001480">
    <property type="entry name" value="Si:cabz01071911.3"/>
    <property type="match status" value="1"/>
</dbReference>
<dbReference type="FunFam" id="3.30.160.60:FF:001498">
    <property type="entry name" value="Zinc finger protein 404"/>
    <property type="match status" value="1"/>
</dbReference>
<dbReference type="GO" id="GO:0005634">
    <property type="term" value="C:nucleus"/>
    <property type="evidence" value="ECO:0007669"/>
    <property type="project" value="UniProtKB-SubCell"/>
</dbReference>
<keyword evidence="6" id="KW-0862">Zinc</keyword>
<feature type="domain" description="C2H2-type" evidence="13">
    <location>
        <begin position="2052"/>
        <end position="2079"/>
    </location>
</feature>
<dbReference type="GO" id="GO:0000978">
    <property type="term" value="F:RNA polymerase II cis-regulatory region sequence-specific DNA binding"/>
    <property type="evidence" value="ECO:0007669"/>
    <property type="project" value="TreeGrafter"/>
</dbReference>
<dbReference type="OrthoDB" id="8649463at2759"/>
<evidence type="ECO:0000256" key="5">
    <source>
        <dbReference type="ARBA" id="ARBA00022771"/>
    </source>
</evidence>
<feature type="domain" description="C2H2-type" evidence="13">
    <location>
        <begin position="1763"/>
        <end position="1790"/>
    </location>
</feature>
<feature type="compositionally biased region" description="Polar residues" evidence="12">
    <location>
        <begin position="1004"/>
        <end position="1014"/>
    </location>
</feature>
<keyword evidence="3" id="KW-0479">Metal-binding</keyword>
<feature type="domain" description="C2H2-type" evidence="13">
    <location>
        <begin position="1954"/>
        <end position="1982"/>
    </location>
</feature>
<keyword evidence="10" id="KW-0539">Nucleus</keyword>
<feature type="domain" description="C2H2-type" evidence="13">
    <location>
        <begin position="2011"/>
        <end position="2038"/>
    </location>
</feature>
<feature type="domain" description="C2H2-type" evidence="13">
    <location>
        <begin position="1666"/>
        <end position="1693"/>
    </location>
</feature>
<dbReference type="InterPro" id="IPR050752">
    <property type="entry name" value="C2H2-ZF_domain"/>
</dbReference>
<feature type="region of interest" description="Disordered" evidence="12">
    <location>
        <begin position="567"/>
        <end position="601"/>
    </location>
</feature>
<feature type="region of interest" description="Disordered" evidence="12">
    <location>
        <begin position="1352"/>
        <end position="1377"/>
    </location>
</feature>
<feature type="domain" description="C2H2-type" evidence="13">
    <location>
        <begin position="1575"/>
        <end position="1602"/>
    </location>
</feature>
<feature type="domain" description="C2H2-type" evidence="13">
    <location>
        <begin position="1694"/>
        <end position="1721"/>
    </location>
</feature>
<feature type="region of interest" description="Disordered" evidence="12">
    <location>
        <begin position="1213"/>
        <end position="1249"/>
    </location>
</feature>
<protein>
    <recommendedName>
        <fullName evidence="13">C2H2-type domain-containing protein</fullName>
    </recommendedName>
</protein>
<feature type="region of interest" description="Disordered" evidence="12">
    <location>
        <begin position="1496"/>
        <end position="1542"/>
    </location>
</feature>
<dbReference type="Gene3D" id="3.30.160.60">
    <property type="entry name" value="Classic Zinc Finger"/>
    <property type="match status" value="10"/>
</dbReference>
<gene>
    <name evidence="14" type="primary">si:dkeyp-84f3.9</name>
</gene>
<dbReference type="InterPro" id="IPR013087">
    <property type="entry name" value="Znf_C2H2_type"/>
</dbReference>
<comment type="similarity">
    <text evidence="2">Belongs to the krueppel C2H2-type zinc-finger protein family.</text>
</comment>
<dbReference type="SMART" id="SM00355">
    <property type="entry name" value="ZnF_C2H2"/>
    <property type="match status" value="16"/>
</dbReference>
<evidence type="ECO:0000256" key="10">
    <source>
        <dbReference type="ARBA" id="ARBA00023242"/>
    </source>
</evidence>
<evidence type="ECO:0000256" key="2">
    <source>
        <dbReference type="ARBA" id="ARBA00006991"/>
    </source>
</evidence>
<keyword evidence="4" id="KW-0677">Repeat</keyword>
<feature type="compositionally biased region" description="Basic and acidic residues" evidence="12">
    <location>
        <begin position="1507"/>
        <end position="1517"/>
    </location>
</feature>
<feature type="domain" description="C2H2-type" evidence="13">
    <location>
        <begin position="1983"/>
        <end position="2011"/>
    </location>
</feature>
<feature type="region of interest" description="Disordered" evidence="12">
    <location>
        <begin position="454"/>
        <end position="475"/>
    </location>
</feature>
<dbReference type="Pfam" id="PF00096">
    <property type="entry name" value="zf-C2H2"/>
    <property type="match status" value="7"/>
</dbReference>
<evidence type="ECO:0000256" key="12">
    <source>
        <dbReference type="SAM" id="MobiDB-lite"/>
    </source>
</evidence>
<reference evidence="14" key="3">
    <citation type="submission" date="2025-09" db="UniProtKB">
        <authorList>
            <consortium name="Ensembl"/>
        </authorList>
    </citation>
    <scope>IDENTIFICATION</scope>
</reference>
<dbReference type="InterPro" id="IPR036236">
    <property type="entry name" value="Znf_C2H2_sf"/>
</dbReference>
<dbReference type="PANTHER" id="PTHR24384">
    <property type="entry name" value="FINGER PUTATIVE TRANSCRIPTION FACTOR FAMILY-RELATED"/>
    <property type="match status" value="1"/>
</dbReference>
<evidence type="ECO:0000256" key="8">
    <source>
        <dbReference type="ARBA" id="ARBA00023125"/>
    </source>
</evidence>
<dbReference type="SUPFAM" id="SSF57667">
    <property type="entry name" value="beta-beta-alpha zinc fingers"/>
    <property type="match status" value="8"/>
</dbReference>
<feature type="domain" description="C2H2-type" evidence="13">
    <location>
        <begin position="1722"/>
        <end position="1749"/>
    </location>
</feature>
<feature type="domain" description="C2H2-type" evidence="13">
    <location>
        <begin position="1897"/>
        <end position="1924"/>
    </location>
</feature>
<dbReference type="GeneTree" id="ENSGT01150000286958"/>
<dbReference type="GO" id="GO:0008270">
    <property type="term" value="F:zinc ion binding"/>
    <property type="evidence" value="ECO:0007669"/>
    <property type="project" value="UniProtKB-KW"/>
</dbReference>
<dbReference type="PROSITE" id="PS50157">
    <property type="entry name" value="ZINC_FINGER_C2H2_2"/>
    <property type="match status" value="16"/>
</dbReference>
<dbReference type="Ensembl" id="ENSSFOT00015046990.1">
    <property type="protein sequence ID" value="ENSSFOP00015067582.1"/>
    <property type="gene ID" value="ENSSFOG00015028811.1"/>
</dbReference>
<keyword evidence="7" id="KW-0805">Transcription regulation</keyword>
<evidence type="ECO:0000256" key="1">
    <source>
        <dbReference type="ARBA" id="ARBA00004123"/>
    </source>
</evidence>
<feature type="region of interest" description="Disordered" evidence="12">
    <location>
        <begin position="488"/>
        <end position="511"/>
    </location>
</feature>
<feature type="compositionally biased region" description="Basic and acidic residues" evidence="12">
    <location>
        <begin position="1354"/>
        <end position="1363"/>
    </location>
</feature>
<organism evidence="14 15">
    <name type="scientific">Scleropages formosus</name>
    <name type="common">Asian bonytongue</name>
    <name type="synonym">Osteoglossum formosum</name>
    <dbReference type="NCBI Taxonomy" id="113540"/>
    <lineage>
        <taxon>Eukaryota</taxon>
        <taxon>Metazoa</taxon>
        <taxon>Chordata</taxon>
        <taxon>Craniata</taxon>
        <taxon>Vertebrata</taxon>
        <taxon>Euteleostomi</taxon>
        <taxon>Actinopterygii</taxon>
        <taxon>Neopterygii</taxon>
        <taxon>Teleostei</taxon>
        <taxon>Osteoglossocephala</taxon>
        <taxon>Osteoglossomorpha</taxon>
        <taxon>Osteoglossiformes</taxon>
        <taxon>Osteoglossidae</taxon>
        <taxon>Scleropages</taxon>
    </lineage>
</organism>
<proteinExistence type="inferred from homology"/>
<keyword evidence="5 11" id="KW-0863">Zinc-finger</keyword>
<keyword evidence="8" id="KW-0238">DNA-binding</keyword>
<evidence type="ECO:0000256" key="3">
    <source>
        <dbReference type="ARBA" id="ARBA00022723"/>
    </source>
</evidence>
<keyword evidence="15" id="KW-1185">Reference proteome</keyword>
<evidence type="ECO:0000313" key="15">
    <source>
        <dbReference type="Proteomes" id="UP000694397"/>
    </source>
</evidence>
<dbReference type="SMART" id="SM00384">
    <property type="entry name" value="AT_hook"/>
    <property type="match status" value="6"/>
</dbReference>
<feature type="compositionally biased region" description="Low complexity" evidence="12">
    <location>
        <begin position="496"/>
        <end position="510"/>
    </location>
</feature>
<accession>A0A8D0CHT4</accession>
<feature type="domain" description="C2H2-type" evidence="13">
    <location>
        <begin position="2245"/>
        <end position="2272"/>
    </location>
</feature>
<reference evidence="14 15" key="1">
    <citation type="submission" date="2019-04" db="EMBL/GenBank/DDBJ databases">
        <authorList>
            <consortium name="Wellcome Sanger Institute Data Sharing"/>
        </authorList>
    </citation>
    <scope>NUCLEOTIDE SEQUENCE [LARGE SCALE GENOMIC DNA]</scope>
</reference>
<feature type="compositionally biased region" description="Polar residues" evidence="12">
    <location>
        <begin position="1518"/>
        <end position="1529"/>
    </location>
</feature>
<evidence type="ECO:0000256" key="6">
    <source>
        <dbReference type="ARBA" id="ARBA00022833"/>
    </source>
</evidence>
<evidence type="ECO:0000256" key="4">
    <source>
        <dbReference type="ARBA" id="ARBA00022737"/>
    </source>
</evidence>
<name>A0A8D0CHT4_SCLFO</name>
<feature type="domain" description="C2H2-type" evidence="13">
    <location>
        <begin position="1603"/>
        <end position="1630"/>
    </location>
</feature>
<feature type="domain" description="C2H2-type" evidence="13">
    <location>
        <begin position="1791"/>
        <end position="1821"/>
    </location>
</feature>
<keyword evidence="9" id="KW-0804">Transcription</keyword>
<sequence>MLEEEEDDRCTVAEKRQGDTDNSGTPAREIEMLATTAMKPSVVPSQGFLPTANRQIPKQRRGRPKKVVEIKKELVAEEHSIKISMNAIQQQHTDSTKALENGNPFHHLLKGISRKEQTLFSCATAEKHSDSFVACGVSRDEPVMSERTETTLLMQDNCLPPKTMHHSHLSDIDTAYHLRTGEITNKDSQPLPEEKPVVPLMLGVSQAAVVLQQPLNKPFCNENDKEKQDVQTVKSLTVVAPSSCTMPPNSEGIDLSSVHKRLKQQEPQSVTYGGNVMEEIIVKCQPCQPNSLNSDGTFLQSDSVHVVKPTEKGKNEQIDGRKLPEPEVKIRRKVGRPPKNKPQNAKTQLVQSVDCRQDFEPAQFKNVTQGTFDKSKKNIKNSFPLNAVKEKAVLKQKTSKICANTLNEEDASHTPSSSTLVQTEFPSLISTSKRQKKKVGRQKKRINTMIETIDPTPHIGTSVKKSAKSPRALTDKRSLGNASLCIRKQKRSGRGQQVESSVSEVIVEQQPGKKVSEKNSVYKTKVHSSRGAGAIQGKDQMESTQVFCGLPNTASHPNGLLSQKQLKCGRHKTMPTESEKRKRTVQALSASPRNFEQESHITSKKCDIAHLNKLKQGKELFSKVFSDRQSIDTGIPDAGNSLAVSKDFQVLNKFTSLDRQRNTKETLKVVKKERIVVEEPGQTGEVLVGLKSSSSALKLKRKSSRPYKKKTLIKMAKQVVLAQQGRKSSMETDLIADPETYNVSQHIAPHRTRKSKVKKEKKDELCQDTHLRRYTRACKLTSDGTVKKRKVHCKGSKSVWSPSSSLPDSLLISENALHASAVLSPNPELKHVLCNNESPKPLKKKRNYQQLNIIVEESQQPVLSSFSKVQNPDFIPETVPQLSQETLTGHDSVLSFGKTPRKPWSKQRKARKMADEQLESTSSICENTVVPNKLFLMSEYMPDVAGKEVSSNIVQTAGNILEINKYGQKAGISQKKECVSTLQSINSMSDSCHSTPSKYLPTPQDASMSVSTVSGKVPRKRGRPRKTILTQELKKEIDPIYSVEDQKCSVSEAWHPTSLEMVGSSLNISSAAEMKKTYKVDRRKKKFRNQKALEGVREAAVETSKTDTQLQIQEYIAPHSEQPKLEAVSLKNFSEEPQLPGNAWPVKSLCIADTGKISSVQQSVEVSSTDRFTKWTRKGVGSRKRRRRKRSWWDDRGKTKGELLEKKLQSTPDVSLQSYENQAEIERVKKSPTISKTETEQPDESGCVKHPASQTAAEAVTQCQLLTQECERAGEILAAESSGVRKLLKILSLGENNCEEQGNSEKSTEKPLINNTKTDSLTQVCILENDKGSSLKIMNSERMEESCKTITNKSSEDLNEKTYSDSQEETEMSKSLVPSAREVEALELTAEDFRQKLEVPRRGKMKSLVKGIEQKRDAIKLSEQKHHSDTVAVDLSKAIESEIPGEAETHSPEAVVENNILPEVPSHSPDEMVKNRDLFSQSLFSKQVLNEKARKDNVEGVEQCVQETERSSTDENSIKSATEISVTESSKPRGPGRPPRCQEKKPIECSYCGRTFHHISSYIIHRRIHTGEKPYSCQDCGKTFAQRSNLNTHRKVHRQPEQLQCPYCSSRFSERDRLLEHCRVHNHDSNLSSLSGRLRNERLNVEVHTKSSTDGCSVAPKDGKPHECEVCGKGFRFISMLKIHLRVHSGEKPYSCKVCGKAFSQACSVRVHEKIHWSVKPYVCNVCGKGFAQLGTLKTHLCTHMTEDQVQEAEKKAVSPITFQCHICKKSFGLRHQYNLHIRTHGDFQTYTCDICGQKYTQVSDLNIHRQTCLNYSGDGVSSVETTTQLAEVSFGSQKSQIQGDKHSPCQHLLFQSLREHRKSDPRKYLCPRCGRLFRHLGRLRAHMLTHVRGHSYTCGRCGKTLENWNKFWIHQRIHRQKRGRFFCSECGQGFRFAGLYRKHLQEHTEKKPYLCHLCPYTCSCEENLKAHQNEWHGSSKPYTCSICQKGFFHQENLERHLFINHRVQSYHCSFCSLSFFDSSELQLHLKTHANANFPLTSLSSQPLLLPYQCGGCDASFKTLNLLFRHQLCHSSRSTMTWQSGQIVGQVSNAFHPQKVPHSSANISQNKNKYLFPYPNTCSVYTASSASAPMISYCNKDSAHQQDGSHIRHTSPLTNLNSHSQHRGNKIGHPPSPTSLMDCKCLPQTFSSSCTVPFSKPCSLHLPNQTGILMQPSSHELSQQHSQVPTGLQTDQTQLELGQSFECAECGEQFDEVPELYDHYLQHARGEV</sequence>
<evidence type="ECO:0000256" key="7">
    <source>
        <dbReference type="ARBA" id="ARBA00023015"/>
    </source>
</evidence>
<feature type="compositionally biased region" description="Basic and acidic residues" evidence="12">
    <location>
        <begin position="9"/>
        <end position="19"/>
    </location>
</feature>
<feature type="domain" description="C2H2-type" evidence="13">
    <location>
        <begin position="1547"/>
        <end position="1574"/>
    </location>
</feature>
<dbReference type="PROSITE" id="PS00028">
    <property type="entry name" value="ZINC_FINGER_C2H2_1"/>
    <property type="match status" value="14"/>
</dbReference>
<dbReference type="FunFam" id="3.30.160.60:FF:000502">
    <property type="entry name" value="Zinc finger protein 710"/>
    <property type="match status" value="1"/>
</dbReference>
<feature type="domain" description="C2H2-type" evidence="13">
    <location>
        <begin position="1869"/>
        <end position="1896"/>
    </location>
</feature>
<feature type="region of interest" description="Disordered" evidence="12">
    <location>
        <begin position="2145"/>
        <end position="2174"/>
    </location>
</feature>